<gene>
    <name evidence="1" type="ORF">BT96DRAFT_353601</name>
</gene>
<keyword evidence="2" id="KW-1185">Reference proteome</keyword>
<evidence type="ECO:0000313" key="2">
    <source>
        <dbReference type="Proteomes" id="UP000799118"/>
    </source>
</evidence>
<evidence type="ECO:0000313" key="1">
    <source>
        <dbReference type="EMBL" id="KAE9390163.1"/>
    </source>
</evidence>
<accession>A0A6A4GXK0</accession>
<dbReference type="AlphaFoldDB" id="A0A6A4GXK0"/>
<protein>
    <submittedName>
        <fullName evidence="1">Uncharacterized protein</fullName>
    </submittedName>
</protein>
<dbReference type="Proteomes" id="UP000799118">
    <property type="component" value="Unassembled WGS sequence"/>
</dbReference>
<dbReference type="EMBL" id="ML769668">
    <property type="protein sequence ID" value="KAE9390163.1"/>
    <property type="molecule type" value="Genomic_DNA"/>
</dbReference>
<reference evidence="1" key="1">
    <citation type="journal article" date="2019" name="Environ. Microbiol.">
        <title>Fungal ecological strategies reflected in gene transcription - a case study of two litter decomposers.</title>
        <authorList>
            <person name="Barbi F."/>
            <person name="Kohler A."/>
            <person name="Barry K."/>
            <person name="Baskaran P."/>
            <person name="Daum C."/>
            <person name="Fauchery L."/>
            <person name="Ihrmark K."/>
            <person name="Kuo A."/>
            <person name="LaButti K."/>
            <person name="Lipzen A."/>
            <person name="Morin E."/>
            <person name="Grigoriev I.V."/>
            <person name="Henrissat B."/>
            <person name="Lindahl B."/>
            <person name="Martin F."/>
        </authorList>
    </citation>
    <scope>NUCLEOTIDE SEQUENCE</scope>
    <source>
        <strain evidence="1">JB14</strain>
    </source>
</reference>
<sequence length="163" mass="18465">MGEMIVLRCVYVAYTTFDSSDSVTVVSSCNLNSFRCFFPSISLSSFSWLAPFSLSMYVVEFLRYHFSPSLCLLISSMQINGTYVSSALDDVGKLSVFIILKSCSNTPSPLLRKIYPYSSHNLREHLPLNDRYPNPSTLCYFQRKYILPIKFISTNPVTTSTDT</sequence>
<name>A0A6A4GXK0_9AGAR</name>
<organism evidence="1 2">
    <name type="scientific">Gymnopus androsaceus JB14</name>
    <dbReference type="NCBI Taxonomy" id="1447944"/>
    <lineage>
        <taxon>Eukaryota</taxon>
        <taxon>Fungi</taxon>
        <taxon>Dikarya</taxon>
        <taxon>Basidiomycota</taxon>
        <taxon>Agaricomycotina</taxon>
        <taxon>Agaricomycetes</taxon>
        <taxon>Agaricomycetidae</taxon>
        <taxon>Agaricales</taxon>
        <taxon>Marasmiineae</taxon>
        <taxon>Omphalotaceae</taxon>
        <taxon>Gymnopus</taxon>
    </lineage>
</organism>
<proteinExistence type="predicted"/>